<organism evidence="7 8">
    <name type="scientific">Actinomadura fulvescens</name>
    <dbReference type="NCBI Taxonomy" id="46160"/>
    <lineage>
        <taxon>Bacteria</taxon>
        <taxon>Bacillati</taxon>
        <taxon>Actinomycetota</taxon>
        <taxon>Actinomycetes</taxon>
        <taxon>Streptosporangiales</taxon>
        <taxon>Thermomonosporaceae</taxon>
        <taxon>Actinomadura</taxon>
    </lineage>
</organism>
<evidence type="ECO:0000256" key="1">
    <source>
        <dbReference type="ARBA" id="ARBA00001933"/>
    </source>
</evidence>
<dbReference type="SUPFAM" id="SSF53383">
    <property type="entry name" value="PLP-dependent transferases"/>
    <property type="match status" value="1"/>
</dbReference>
<evidence type="ECO:0000313" key="7">
    <source>
        <dbReference type="EMBL" id="GAA2616656.1"/>
    </source>
</evidence>
<gene>
    <name evidence="7" type="primary">rocD_2</name>
    <name evidence="7" type="ORF">GCM10010411_59730</name>
</gene>
<reference evidence="7 8" key="1">
    <citation type="journal article" date="2019" name="Int. J. Syst. Evol. Microbiol.">
        <title>The Global Catalogue of Microorganisms (GCM) 10K type strain sequencing project: providing services to taxonomists for standard genome sequencing and annotation.</title>
        <authorList>
            <consortium name="The Broad Institute Genomics Platform"/>
            <consortium name="The Broad Institute Genome Sequencing Center for Infectious Disease"/>
            <person name="Wu L."/>
            <person name="Ma J."/>
        </authorList>
    </citation>
    <scope>NUCLEOTIDE SEQUENCE [LARGE SCALE GENOMIC DNA]</scope>
    <source>
        <strain evidence="7 8">JCM 6833</strain>
    </source>
</reference>
<comment type="similarity">
    <text evidence="5">Belongs to the class-III pyridoxal-phosphate-dependent aminotransferase family.</text>
</comment>
<dbReference type="InterPro" id="IPR015422">
    <property type="entry name" value="PyrdxlP-dep_Trfase_small"/>
</dbReference>
<dbReference type="PANTHER" id="PTHR11986">
    <property type="entry name" value="AMINOTRANSFERASE CLASS III"/>
    <property type="match status" value="1"/>
</dbReference>
<keyword evidence="2" id="KW-0032">Aminotransferase</keyword>
<dbReference type="PANTHER" id="PTHR11986:SF79">
    <property type="entry name" value="ACETYLORNITHINE AMINOTRANSFERASE, MITOCHONDRIAL"/>
    <property type="match status" value="1"/>
</dbReference>
<feature type="region of interest" description="Disordered" evidence="6">
    <location>
        <begin position="1"/>
        <end position="26"/>
    </location>
</feature>
<dbReference type="Gene3D" id="3.40.640.10">
    <property type="entry name" value="Type I PLP-dependent aspartate aminotransferase-like (Major domain)"/>
    <property type="match status" value="1"/>
</dbReference>
<name>A0ABN3Q535_9ACTN</name>
<evidence type="ECO:0000313" key="8">
    <source>
        <dbReference type="Proteomes" id="UP001501509"/>
    </source>
</evidence>
<comment type="cofactor">
    <cofactor evidence="1">
        <name>pyridoxal 5'-phosphate</name>
        <dbReference type="ChEBI" id="CHEBI:597326"/>
    </cofactor>
</comment>
<dbReference type="InterPro" id="IPR015424">
    <property type="entry name" value="PyrdxlP-dep_Trfase"/>
</dbReference>
<evidence type="ECO:0000256" key="4">
    <source>
        <dbReference type="ARBA" id="ARBA00022898"/>
    </source>
</evidence>
<dbReference type="InterPro" id="IPR005814">
    <property type="entry name" value="Aminotrans_3"/>
</dbReference>
<dbReference type="Pfam" id="PF00202">
    <property type="entry name" value="Aminotran_3"/>
    <property type="match status" value="1"/>
</dbReference>
<keyword evidence="4 5" id="KW-0663">Pyridoxal phosphate</keyword>
<comment type="caution">
    <text evidence="7">The sequence shown here is derived from an EMBL/GenBank/DDBJ whole genome shotgun (WGS) entry which is preliminary data.</text>
</comment>
<accession>A0ABN3Q535</accession>
<sequence length="484" mass="51798">MSGPSGQAGVSGPSAEAGVGGPSGEAGVGGAAGCELHLDHYGGRRLPFEQLGGRGVRMRLAETSGERAGTPFEVIDASGGYASACLGAGHAVVRRALTRAADDLGYTTDEIAASERTLLLAETLGARGLWRDHFPPGDYHVSGRNSGSEGMELALRLVLETRFDRRTLRPGRGMGRDVILAFEGAWHGWTGTLTTLLNRRHYRVGLPAPAVDGPYGLRVQFVPFGLAEAVRTFFAENGHRVLAVVVEPVQGDAGVLLPPAGYLRELADLAREHGALLVADEVLTFAKTGRFFAMADELGPIPTDVTVIGKSLGMGVLSTSMVIARRALSVRPSGAVATSDLRPLTCAVIRDGLRFIVVRQLLERSAALGDALERLLRREVLDEFPDLYRDLRGTGVLYGLELTERAAEHLDELRRSLIRAGTYVEFMAGAGRRSHGLPYVFPTMRVAPPLVTRPDDLERLVAGIRAGSAKFQNALSDHYAGDHR</sequence>
<dbReference type="InterPro" id="IPR050103">
    <property type="entry name" value="Class-III_PLP-dep_AT"/>
</dbReference>
<dbReference type="Proteomes" id="UP001501509">
    <property type="component" value="Unassembled WGS sequence"/>
</dbReference>
<feature type="compositionally biased region" description="Low complexity" evidence="6">
    <location>
        <begin position="8"/>
        <end position="17"/>
    </location>
</feature>
<evidence type="ECO:0000256" key="2">
    <source>
        <dbReference type="ARBA" id="ARBA00022576"/>
    </source>
</evidence>
<keyword evidence="8" id="KW-1185">Reference proteome</keyword>
<dbReference type="EMBL" id="BAAATD010000008">
    <property type="protein sequence ID" value="GAA2616656.1"/>
    <property type="molecule type" value="Genomic_DNA"/>
</dbReference>
<protein>
    <submittedName>
        <fullName evidence="7">Ornithine--oxo-acid transaminase</fullName>
    </submittedName>
</protein>
<evidence type="ECO:0000256" key="5">
    <source>
        <dbReference type="RuleBase" id="RU003560"/>
    </source>
</evidence>
<dbReference type="InterPro" id="IPR015421">
    <property type="entry name" value="PyrdxlP-dep_Trfase_major"/>
</dbReference>
<dbReference type="Gene3D" id="3.90.1150.10">
    <property type="entry name" value="Aspartate Aminotransferase, domain 1"/>
    <property type="match status" value="1"/>
</dbReference>
<evidence type="ECO:0000256" key="3">
    <source>
        <dbReference type="ARBA" id="ARBA00022679"/>
    </source>
</evidence>
<proteinExistence type="inferred from homology"/>
<evidence type="ECO:0000256" key="6">
    <source>
        <dbReference type="SAM" id="MobiDB-lite"/>
    </source>
</evidence>
<keyword evidence="3" id="KW-0808">Transferase</keyword>